<protein>
    <recommendedName>
        <fullName evidence="6">Major facilitator superfamily (MFS) profile domain-containing protein</fullName>
    </recommendedName>
</protein>
<feature type="transmembrane region" description="Helical" evidence="5">
    <location>
        <begin position="388"/>
        <end position="413"/>
    </location>
</feature>
<evidence type="ECO:0000259" key="6">
    <source>
        <dbReference type="PROSITE" id="PS50850"/>
    </source>
</evidence>
<evidence type="ECO:0000256" key="5">
    <source>
        <dbReference type="SAM" id="Phobius"/>
    </source>
</evidence>
<feature type="non-terminal residue" evidence="7">
    <location>
        <position position="1"/>
    </location>
</feature>
<dbReference type="AlphaFoldDB" id="A0A3E2HA24"/>
<evidence type="ECO:0000313" key="7">
    <source>
        <dbReference type="EMBL" id="RFU30259.1"/>
    </source>
</evidence>
<feature type="transmembrane region" description="Helical" evidence="5">
    <location>
        <begin position="425"/>
        <end position="444"/>
    </location>
</feature>
<accession>A0A3E2HA24</accession>
<evidence type="ECO:0000256" key="3">
    <source>
        <dbReference type="ARBA" id="ARBA00022989"/>
    </source>
</evidence>
<feature type="transmembrane region" description="Helical" evidence="5">
    <location>
        <begin position="514"/>
        <end position="538"/>
    </location>
</feature>
<feature type="transmembrane region" description="Helical" evidence="5">
    <location>
        <begin position="721"/>
        <end position="745"/>
    </location>
</feature>
<dbReference type="STRING" id="5539.A0A3E2HA24"/>
<feature type="transmembrane region" description="Helical" evidence="5">
    <location>
        <begin position="611"/>
        <end position="633"/>
    </location>
</feature>
<dbReference type="GO" id="GO:0022857">
    <property type="term" value="F:transmembrane transporter activity"/>
    <property type="evidence" value="ECO:0007669"/>
    <property type="project" value="InterPro"/>
</dbReference>
<proteinExistence type="predicted"/>
<feature type="transmembrane region" description="Helical" evidence="5">
    <location>
        <begin position="695"/>
        <end position="715"/>
    </location>
</feature>
<dbReference type="InterPro" id="IPR011701">
    <property type="entry name" value="MFS"/>
</dbReference>
<keyword evidence="4 5" id="KW-0472">Membrane</keyword>
<dbReference type="Gene3D" id="1.20.1250.20">
    <property type="entry name" value="MFS general substrate transporter like domains"/>
    <property type="match status" value="1"/>
</dbReference>
<dbReference type="SUPFAM" id="SSF53850">
    <property type="entry name" value="Periplasmic binding protein-like II"/>
    <property type="match status" value="1"/>
</dbReference>
<keyword evidence="8" id="KW-1185">Reference proteome</keyword>
<dbReference type="InterPro" id="IPR020846">
    <property type="entry name" value="MFS_dom"/>
</dbReference>
<sequence>MAPVRVNFAAALYDRFVPLATGEARTPGIDLNFIEVQHPRDVFDRMIANQEFDASELSSSEYITRYVAGDRRLIAIPVFPSRVFRHSFIVVNKDRIKKPSDLNGKRIGVQLYTMTAAVWIRGLLQHEYGVDLSTIEWVEGKMEGPGSHGKPSSLPPLKPVKITTNTTNKSLSQLLEDGDIDATLGADVPECLGKAPHIARLFPDFKEVEKAYFKKTGIFPIMHLVAVRRDFYEQNKFIASALFNMMNDSKNMAKARMYSTGALRYMLPWLASDLDDITEVFGGDSWPYGVEENRKTLEALVQFLEEQSMIEKKVPIEELFAPVRETNFKIGDKDVRRSLHIDDADADPEVQKSAEHIDLKLDDRGLPLVPQPSDHKDDPLNWSLWYKYYVLFVICLLGFLVQFGAGFVPAAFGPISKELKVTRQQASYLTTSYTLLGGVTPLLITPFANIYGRRPVYIIFTTIAMAANIGSGYAKSYATEIVSRVFVGVGASAALAISGATICDMFFQGERGKFMGFYALAITNGPHFGPIAGGFVALNIGWRWIFFINAIMLGSVTLLLIFTFPETLFSRDDYSNLEKRSYWSKIMFHGKVLNRPIRLADFGNNFKMMKYWAVIIPCVYYATANTYGSIIFVLTASSITDKLYHFDTAQNGLLLGIPLTLGCLIGESCTGWISDMLVNRYAARHDGYRKPEVRLHLAFLALFLPVGLIIHGVCVQNGTPWIGLAVGMVVTSLGLQAGTTLTYAYCTDCYKPQAAEISTLINLARQMFAFTIGFYALPFGESAGFGVAWGVLAAIQFVTWLPLLILVWKGEEIRERQGEPNLHKDL</sequence>
<dbReference type="OrthoDB" id="2093528at2759"/>
<dbReference type="EMBL" id="NCSJ02000105">
    <property type="protein sequence ID" value="RFU30259.1"/>
    <property type="molecule type" value="Genomic_DNA"/>
</dbReference>
<gene>
    <name evidence="7" type="ORF">B7463_g6094</name>
</gene>
<dbReference type="PROSITE" id="PS50850">
    <property type="entry name" value="MFS"/>
    <property type="match status" value="1"/>
</dbReference>
<evidence type="ECO:0000313" key="8">
    <source>
        <dbReference type="Proteomes" id="UP000258309"/>
    </source>
</evidence>
<dbReference type="InterPro" id="IPR036259">
    <property type="entry name" value="MFS_trans_sf"/>
</dbReference>
<comment type="subcellular location">
    <subcellularLocation>
        <location evidence="1">Membrane</location>
        <topology evidence="1">Multi-pass membrane protein</topology>
    </subcellularLocation>
</comment>
<name>A0A3E2HA24_SCYLI</name>
<evidence type="ECO:0000256" key="1">
    <source>
        <dbReference type="ARBA" id="ARBA00004141"/>
    </source>
</evidence>
<dbReference type="PANTHER" id="PTHR23502:SF181">
    <property type="entry name" value="MAJOR FACILITATOR SUPERFAMILY (MFS) PROFILE DOMAIN-CONTAINING PROTEIN"/>
    <property type="match status" value="1"/>
</dbReference>
<feature type="transmembrane region" description="Helical" evidence="5">
    <location>
        <begin position="653"/>
        <end position="674"/>
    </location>
</feature>
<feature type="transmembrane region" description="Helical" evidence="5">
    <location>
        <begin position="456"/>
        <end position="474"/>
    </location>
</feature>
<keyword evidence="3 5" id="KW-1133">Transmembrane helix</keyword>
<dbReference type="SUPFAM" id="SSF103473">
    <property type="entry name" value="MFS general substrate transporter"/>
    <property type="match status" value="1"/>
</dbReference>
<dbReference type="PANTHER" id="PTHR23502">
    <property type="entry name" value="MAJOR FACILITATOR SUPERFAMILY"/>
    <property type="match status" value="1"/>
</dbReference>
<feature type="transmembrane region" description="Helical" evidence="5">
    <location>
        <begin position="783"/>
        <end position="808"/>
    </location>
</feature>
<feature type="domain" description="Major facilitator superfamily (MFS) profile" evidence="6">
    <location>
        <begin position="390"/>
        <end position="811"/>
    </location>
</feature>
<feature type="non-terminal residue" evidence="7">
    <location>
        <position position="826"/>
    </location>
</feature>
<dbReference type="Proteomes" id="UP000258309">
    <property type="component" value="Unassembled WGS sequence"/>
</dbReference>
<feature type="transmembrane region" description="Helical" evidence="5">
    <location>
        <begin position="544"/>
        <end position="564"/>
    </location>
</feature>
<dbReference type="Gene3D" id="3.40.190.10">
    <property type="entry name" value="Periplasmic binding protein-like II"/>
    <property type="match status" value="1"/>
</dbReference>
<feature type="transmembrane region" description="Helical" evidence="5">
    <location>
        <begin position="486"/>
        <end position="507"/>
    </location>
</feature>
<comment type="caution">
    <text evidence="7">The sequence shown here is derived from an EMBL/GenBank/DDBJ whole genome shotgun (WGS) entry which is preliminary data.</text>
</comment>
<reference evidence="7 8" key="1">
    <citation type="submission" date="2018-05" db="EMBL/GenBank/DDBJ databases">
        <title>Draft genome sequence of Scytalidium lignicola DSM 105466, a ubiquitous saprotrophic fungus.</title>
        <authorList>
            <person name="Buettner E."/>
            <person name="Gebauer A.M."/>
            <person name="Hofrichter M."/>
            <person name="Liers C."/>
            <person name="Kellner H."/>
        </authorList>
    </citation>
    <scope>NUCLEOTIDE SEQUENCE [LARGE SCALE GENOMIC DNA]</scope>
    <source>
        <strain evidence="7 8">DSM 105466</strain>
    </source>
</reference>
<evidence type="ECO:0000256" key="2">
    <source>
        <dbReference type="ARBA" id="ARBA00022692"/>
    </source>
</evidence>
<dbReference type="Pfam" id="PF07690">
    <property type="entry name" value="MFS_1"/>
    <property type="match status" value="1"/>
</dbReference>
<organism evidence="7 8">
    <name type="scientific">Scytalidium lignicola</name>
    <name type="common">Hyphomycete</name>
    <dbReference type="NCBI Taxonomy" id="5539"/>
    <lineage>
        <taxon>Eukaryota</taxon>
        <taxon>Fungi</taxon>
        <taxon>Dikarya</taxon>
        <taxon>Ascomycota</taxon>
        <taxon>Pezizomycotina</taxon>
        <taxon>Leotiomycetes</taxon>
        <taxon>Leotiomycetes incertae sedis</taxon>
        <taxon>Scytalidium</taxon>
    </lineage>
</organism>
<keyword evidence="2 5" id="KW-0812">Transmembrane</keyword>
<evidence type="ECO:0000256" key="4">
    <source>
        <dbReference type="ARBA" id="ARBA00023136"/>
    </source>
</evidence>
<dbReference type="GO" id="GO:0005886">
    <property type="term" value="C:plasma membrane"/>
    <property type="evidence" value="ECO:0007669"/>
    <property type="project" value="TreeGrafter"/>
</dbReference>